<dbReference type="GO" id="GO:0061542">
    <property type="term" value="F:3-demethylubiquinol 3-O-methyltransferase activity"/>
    <property type="evidence" value="ECO:0007669"/>
    <property type="project" value="UniProtKB-EC"/>
</dbReference>
<dbReference type="InterPro" id="IPR029063">
    <property type="entry name" value="SAM-dependent_MTases_sf"/>
</dbReference>
<dbReference type="GO" id="GO:0032259">
    <property type="term" value="P:methylation"/>
    <property type="evidence" value="ECO:0007669"/>
    <property type="project" value="UniProtKB-KW"/>
</dbReference>
<sequence length="201" mass="22391">MAGVWDERYAGEEYHFGTEPNAFLVTQRSLLKPGMSCLAVADGEGRNGVWLAQQGLDVLAVDSSPVALEKARKLAQQRGVTAKFEQVDLTQWNWGEARFDVVAAIFIQFAAPDLREQMFAHIKRCLKPGGLLLLHGYTPRQLEYKTGGPSQAENLYTEALLRKAFADMEILHLREHDDVIREGTGHSGMSALIDLVARKPR</sequence>
<evidence type="ECO:0000313" key="3">
    <source>
        <dbReference type="EMBL" id="OIR19836.1"/>
    </source>
</evidence>
<dbReference type="Pfam" id="PF13649">
    <property type="entry name" value="Methyltransf_25"/>
    <property type="match status" value="1"/>
</dbReference>
<dbReference type="EC" id="2.1.1.222" evidence="3"/>
<gene>
    <name evidence="3" type="primary">ubiG_3</name>
    <name evidence="3" type="ORF">GALL_07200</name>
</gene>
<comment type="caution">
    <text evidence="3">The sequence shown here is derived from an EMBL/GenBank/DDBJ whole genome shotgun (WGS) entry which is preliminary data.</text>
</comment>
<dbReference type="EC" id="2.1.1.64" evidence="3"/>
<dbReference type="GO" id="GO:0102208">
    <property type="term" value="F:2-polyprenyl-6-hydroxyphenol methylase activity"/>
    <property type="evidence" value="ECO:0007669"/>
    <property type="project" value="UniProtKB-EC"/>
</dbReference>
<keyword evidence="3" id="KW-0489">Methyltransferase</keyword>
<dbReference type="Gene3D" id="3.40.50.150">
    <property type="entry name" value="Vaccinia Virus protein VP39"/>
    <property type="match status" value="1"/>
</dbReference>
<feature type="domain" description="Methyltransferase" evidence="2">
    <location>
        <begin position="38"/>
        <end position="130"/>
    </location>
</feature>
<reference evidence="3" key="1">
    <citation type="submission" date="2016-10" db="EMBL/GenBank/DDBJ databases">
        <title>Sequence of Gallionella enrichment culture.</title>
        <authorList>
            <person name="Poehlein A."/>
            <person name="Muehling M."/>
            <person name="Daniel R."/>
        </authorList>
    </citation>
    <scope>NUCLEOTIDE SEQUENCE</scope>
</reference>
<protein>
    <submittedName>
        <fullName evidence="3">Ubiquinone biosynthesis O-methyltransferase</fullName>
        <ecNumber evidence="3">2.1.1.222</ecNumber>
        <ecNumber evidence="3">2.1.1.64</ecNumber>
    </submittedName>
</protein>
<dbReference type="PANTHER" id="PTHR43861">
    <property type="entry name" value="TRANS-ACONITATE 2-METHYLTRANSFERASE-RELATED"/>
    <property type="match status" value="1"/>
</dbReference>
<proteinExistence type="predicted"/>
<organism evidence="3">
    <name type="scientific">mine drainage metagenome</name>
    <dbReference type="NCBI Taxonomy" id="410659"/>
    <lineage>
        <taxon>unclassified sequences</taxon>
        <taxon>metagenomes</taxon>
        <taxon>ecological metagenomes</taxon>
    </lineage>
</organism>
<dbReference type="SUPFAM" id="SSF53335">
    <property type="entry name" value="S-adenosyl-L-methionine-dependent methyltransferases"/>
    <property type="match status" value="1"/>
</dbReference>
<evidence type="ECO:0000256" key="1">
    <source>
        <dbReference type="ARBA" id="ARBA00022679"/>
    </source>
</evidence>
<dbReference type="InterPro" id="IPR041698">
    <property type="entry name" value="Methyltransf_25"/>
</dbReference>
<evidence type="ECO:0000259" key="2">
    <source>
        <dbReference type="Pfam" id="PF13649"/>
    </source>
</evidence>
<dbReference type="AlphaFoldDB" id="A0A1J5U1D6"/>
<name>A0A1J5U1D6_9ZZZZ</name>
<keyword evidence="3" id="KW-0830">Ubiquinone</keyword>
<accession>A0A1J5U1D6</accession>
<dbReference type="PANTHER" id="PTHR43861:SF3">
    <property type="entry name" value="PUTATIVE (AFU_ORTHOLOGUE AFUA_2G14390)-RELATED"/>
    <property type="match status" value="1"/>
</dbReference>
<dbReference type="CDD" id="cd02440">
    <property type="entry name" value="AdoMet_MTases"/>
    <property type="match status" value="1"/>
</dbReference>
<keyword evidence="1 3" id="KW-0808">Transferase</keyword>
<dbReference type="EMBL" id="MLJW01000001">
    <property type="protein sequence ID" value="OIR19836.1"/>
    <property type="molecule type" value="Genomic_DNA"/>
</dbReference>